<dbReference type="Proteomes" id="UP000033572">
    <property type="component" value="Unassembled WGS sequence"/>
</dbReference>
<dbReference type="PROSITE" id="PS51459">
    <property type="entry name" value="FIDO"/>
    <property type="match status" value="1"/>
</dbReference>
<dbReference type="GO" id="GO:0016301">
    <property type="term" value="F:kinase activity"/>
    <property type="evidence" value="ECO:0007669"/>
    <property type="project" value="InterPro"/>
</dbReference>
<proteinExistence type="predicted"/>
<reference evidence="2 3" key="1">
    <citation type="submission" date="2015-02" db="EMBL/GenBank/DDBJ databases">
        <title>Draft genome sequences of ten Microbacterium spp. with emphasis on heavy metal contaminated environments.</title>
        <authorList>
            <person name="Corretto E."/>
        </authorList>
    </citation>
    <scope>NUCLEOTIDE SEQUENCE [LARGE SCALE GENOMIC DNA]</scope>
    <source>
        <strain evidence="2 3">DSM 12966</strain>
    </source>
</reference>
<feature type="domain" description="Fido" evidence="1">
    <location>
        <begin position="1"/>
        <end position="117"/>
    </location>
</feature>
<dbReference type="InterPro" id="IPR003812">
    <property type="entry name" value="Fido"/>
</dbReference>
<dbReference type="InterPro" id="IPR053737">
    <property type="entry name" value="Type_II_TA_Toxin"/>
</dbReference>
<dbReference type="PATRIC" id="fig|104336.4.peg.440"/>
<comment type="caution">
    <text evidence="2">The sequence shown here is derived from an EMBL/GenBank/DDBJ whole genome shotgun (WGS) entry which is preliminary data.</text>
</comment>
<evidence type="ECO:0000313" key="2">
    <source>
        <dbReference type="EMBL" id="KJL25650.1"/>
    </source>
</evidence>
<accession>A0A0F0KZW1</accession>
<evidence type="ECO:0000313" key="3">
    <source>
        <dbReference type="Proteomes" id="UP000033572"/>
    </source>
</evidence>
<gene>
    <name evidence="2" type="primary">doc</name>
    <name evidence="2" type="ORF">RN50_00420</name>
</gene>
<dbReference type="EMBL" id="JYIU01000026">
    <property type="protein sequence ID" value="KJL25650.1"/>
    <property type="molecule type" value="Genomic_DNA"/>
</dbReference>
<dbReference type="PANTHER" id="PTHR39426:SF1">
    <property type="entry name" value="HOMOLOGY TO DEATH-ON-CURING PROTEIN OF PHAGE P1"/>
    <property type="match status" value="1"/>
</dbReference>
<evidence type="ECO:0000259" key="1">
    <source>
        <dbReference type="PROSITE" id="PS51459"/>
    </source>
</evidence>
<keyword evidence="3" id="KW-1185">Reference proteome</keyword>
<name>A0A0F0KZW1_9MICO</name>
<dbReference type="AlphaFoldDB" id="A0A0F0KZW1"/>
<protein>
    <submittedName>
        <fullName evidence="2">Toxin Doc</fullName>
    </submittedName>
</protein>
<dbReference type="NCBIfam" id="TIGR01550">
    <property type="entry name" value="DOC_P1"/>
    <property type="match status" value="1"/>
</dbReference>
<sequence>MTEYIEPEQALALIAKLGLRVRDEGLLFSALARPASGMFGTDAYPSFAAKAAALISSVAQNHSLFDGNKRLSLYLTFTFIRLNGYDVTFSNDEAFDLVLDVAQSRMDLEAITAVIASHIR</sequence>
<dbReference type="InterPro" id="IPR006440">
    <property type="entry name" value="Doc"/>
</dbReference>
<dbReference type="Gene3D" id="1.20.120.1870">
    <property type="entry name" value="Fic/DOC protein, Fido domain"/>
    <property type="match status" value="1"/>
</dbReference>
<dbReference type="GeneID" id="94445933"/>
<dbReference type="RefSeq" id="WP_045252859.1">
    <property type="nucleotide sequence ID" value="NZ_CP031425.1"/>
</dbReference>
<organism evidence="2 3">
    <name type="scientific">Microbacterium foliorum</name>
    <dbReference type="NCBI Taxonomy" id="104336"/>
    <lineage>
        <taxon>Bacteria</taxon>
        <taxon>Bacillati</taxon>
        <taxon>Actinomycetota</taxon>
        <taxon>Actinomycetes</taxon>
        <taxon>Micrococcales</taxon>
        <taxon>Microbacteriaceae</taxon>
        <taxon>Microbacterium</taxon>
    </lineage>
</organism>
<dbReference type="KEGG" id="mfol:DXT68_16185"/>
<dbReference type="Pfam" id="PF02661">
    <property type="entry name" value="Fic"/>
    <property type="match status" value="1"/>
</dbReference>
<dbReference type="PANTHER" id="PTHR39426">
    <property type="entry name" value="HOMOLOGY TO DEATH-ON-CURING PROTEIN OF PHAGE P1"/>
    <property type="match status" value="1"/>
</dbReference>